<dbReference type="AlphaFoldDB" id="A0A511AYA8"/>
<reference evidence="2 3" key="1">
    <citation type="submission" date="2019-07" db="EMBL/GenBank/DDBJ databases">
        <title>Whole genome shotgun sequence of Gluconobacter wancherniae NBRC 103581.</title>
        <authorList>
            <person name="Hosoyama A."/>
            <person name="Uohara A."/>
            <person name="Ohji S."/>
            <person name="Ichikawa N."/>
        </authorList>
    </citation>
    <scope>NUCLEOTIDE SEQUENCE [LARGE SCALE GENOMIC DNA]</scope>
    <source>
        <strain evidence="2 3">NBRC 103581</strain>
    </source>
</reference>
<dbReference type="EMBL" id="BJUZ01000001">
    <property type="protein sequence ID" value="GEK92313.1"/>
    <property type="molecule type" value="Genomic_DNA"/>
</dbReference>
<dbReference type="OrthoDB" id="7278229at2"/>
<keyword evidence="1" id="KW-0812">Transmembrane</keyword>
<feature type="transmembrane region" description="Helical" evidence="1">
    <location>
        <begin position="65"/>
        <end position="82"/>
    </location>
</feature>
<feature type="transmembrane region" description="Helical" evidence="1">
    <location>
        <begin position="126"/>
        <end position="147"/>
    </location>
</feature>
<sequence>MTASDHIKRADGWVIDTLFQPVADRLPESIPALQLGMSCQLGSLLFYGLSLLIPIFVMGATVGDVIDTILVWLMGMAFFLGLQKSRHVVRANALNPLRPLLMSMRVISIIFLVYVAYRGMSVAAPYWLPAQLTTLSQLLFVVGLYFVACQPRPPRQRVSMRQGNVIEGLWPTGKIRSSQGL</sequence>
<evidence type="ECO:0000256" key="1">
    <source>
        <dbReference type="SAM" id="Phobius"/>
    </source>
</evidence>
<gene>
    <name evidence="2" type="ORF">GWA01_00830</name>
</gene>
<keyword evidence="1" id="KW-1133">Transmembrane helix</keyword>
<keyword evidence="1" id="KW-0472">Membrane</keyword>
<organism evidence="2 3">
    <name type="scientific">Gluconobacter wancherniae NBRC 103581</name>
    <dbReference type="NCBI Taxonomy" id="656744"/>
    <lineage>
        <taxon>Bacteria</taxon>
        <taxon>Pseudomonadati</taxon>
        <taxon>Pseudomonadota</taxon>
        <taxon>Alphaproteobacteria</taxon>
        <taxon>Acetobacterales</taxon>
        <taxon>Acetobacteraceae</taxon>
        <taxon>Gluconobacter</taxon>
    </lineage>
</organism>
<feature type="transmembrane region" description="Helical" evidence="1">
    <location>
        <begin position="102"/>
        <end position="120"/>
    </location>
</feature>
<dbReference type="Proteomes" id="UP000321230">
    <property type="component" value="Unassembled WGS sequence"/>
</dbReference>
<dbReference type="RefSeq" id="WP_146792949.1">
    <property type="nucleotide sequence ID" value="NZ_BARC01000005.1"/>
</dbReference>
<proteinExistence type="predicted"/>
<protein>
    <submittedName>
        <fullName evidence="2">Uncharacterized protein</fullName>
    </submittedName>
</protein>
<accession>A0A511AYA8</accession>
<feature type="transmembrane region" description="Helical" evidence="1">
    <location>
        <begin position="41"/>
        <end position="59"/>
    </location>
</feature>
<name>A0A511AYA8_9PROT</name>
<keyword evidence="3" id="KW-1185">Reference proteome</keyword>
<evidence type="ECO:0000313" key="3">
    <source>
        <dbReference type="Proteomes" id="UP000321230"/>
    </source>
</evidence>
<comment type="caution">
    <text evidence="2">The sequence shown here is derived from an EMBL/GenBank/DDBJ whole genome shotgun (WGS) entry which is preliminary data.</text>
</comment>
<evidence type="ECO:0000313" key="2">
    <source>
        <dbReference type="EMBL" id="GEK92313.1"/>
    </source>
</evidence>